<feature type="region of interest" description="Disordered" evidence="1">
    <location>
        <begin position="30"/>
        <end position="88"/>
    </location>
</feature>
<organism evidence="2 3">
    <name type="scientific">Lentinus tigrinus ALCF2SS1-6</name>
    <dbReference type="NCBI Taxonomy" id="1328759"/>
    <lineage>
        <taxon>Eukaryota</taxon>
        <taxon>Fungi</taxon>
        <taxon>Dikarya</taxon>
        <taxon>Basidiomycota</taxon>
        <taxon>Agaricomycotina</taxon>
        <taxon>Agaricomycetes</taxon>
        <taxon>Polyporales</taxon>
        <taxon>Polyporaceae</taxon>
        <taxon>Lentinus</taxon>
    </lineage>
</organism>
<evidence type="ECO:0000256" key="1">
    <source>
        <dbReference type="SAM" id="MobiDB-lite"/>
    </source>
</evidence>
<reference evidence="2" key="1">
    <citation type="journal article" date="2018" name="Genome Biol. Evol.">
        <title>Genomics and development of Lentinus tigrinus, a white-rot wood-decaying mushroom with dimorphic fruiting bodies.</title>
        <authorList>
            <person name="Wu B."/>
            <person name="Xu Z."/>
            <person name="Knudson A."/>
            <person name="Carlson A."/>
            <person name="Chen N."/>
            <person name="Kovaka S."/>
            <person name="LaButti K."/>
            <person name="Lipzen A."/>
            <person name="Pennachio C."/>
            <person name="Riley R."/>
            <person name="Schakwitz W."/>
            <person name="Umezawa K."/>
            <person name="Ohm R.A."/>
            <person name="Grigoriev I.V."/>
            <person name="Nagy L.G."/>
            <person name="Gibbons J."/>
            <person name="Hibbett D."/>
        </authorList>
    </citation>
    <scope>NUCLEOTIDE SEQUENCE [LARGE SCALE GENOMIC DNA]</scope>
    <source>
        <strain evidence="2">ALCF2SS1-6</strain>
    </source>
</reference>
<gene>
    <name evidence="2" type="ORF">L227DRAFT_369542</name>
</gene>
<proteinExistence type="predicted"/>
<name>A0A5C2RU50_9APHY</name>
<sequence length="176" mass="19025">MGTARRERGGRGGRGWAWAGGDIYGLKEAKRGRVNSSSQTPISHLPSPSALLRPPPGPPAARLPDSAVGRPDVEPAAVRPIPNKAPIPAIRRNKNESISLRSHIIAPTTLSPFDVEYIFEPLGMGTRCNHASLRRNYRFHSSNACWRSDSGGGSVAVEWSRSRSGVSPIKLRCTPE</sequence>
<evidence type="ECO:0000313" key="3">
    <source>
        <dbReference type="Proteomes" id="UP000313359"/>
    </source>
</evidence>
<dbReference type="AlphaFoldDB" id="A0A5C2RU50"/>
<dbReference type="EMBL" id="ML122309">
    <property type="protein sequence ID" value="RPD54190.1"/>
    <property type="molecule type" value="Genomic_DNA"/>
</dbReference>
<keyword evidence="3" id="KW-1185">Reference proteome</keyword>
<accession>A0A5C2RU50</accession>
<dbReference type="Proteomes" id="UP000313359">
    <property type="component" value="Unassembled WGS sequence"/>
</dbReference>
<protein>
    <submittedName>
        <fullName evidence="2">Uncharacterized protein</fullName>
    </submittedName>
</protein>
<evidence type="ECO:0000313" key="2">
    <source>
        <dbReference type="EMBL" id="RPD54190.1"/>
    </source>
</evidence>